<feature type="compositionally biased region" description="Basic and acidic residues" evidence="1">
    <location>
        <begin position="25"/>
        <end position="50"/>
    </location>
</feature>
<feature type="region of interest" description="Disordered" evidence="1">
    <location>
        <begin position="1"/>
        <end position="50"/>
    </location>
</feature>
<dbReference type="Gramene" id="OE9A107492T1">
    <property type="protein sequence ID" value="OE9A107492C1"/>
    <property type="gene ID" value="OE9A107492"/>
</dbReference>
<evidence type="ECO:0000313" key="3">
    <source>
        <dbReference type="Proteomes" id="UP000594638"/>
    </source>
</evidence>
<evidence type="ECO:0000256" key="1">
    <source>
        <dbReference type="SAM" id="MobiDB-lite"/>
    </source>
</evidence>
<keyword evidence="3" id="KW-1185">Reference proteome</keyword>
<gene>
    <name evidence="2" type="ORF">OLEA9_A107492</name>
</gene>
<reference evidence="2 3" key="1">
    <citation type="submission" date="2019-12" db="EMBL/GenBank/DDBJ databases">
        <authorList>
            <person name="Alioto T."/>
            <person name="Alioto T."/>
            <person name="Gomez Garrido J."/>
        </authorList>
    </citation>
    <scope>NUCLEOTIDE SEQUENCE [LARGE SCALE GENOMIC DNA]</scope>
</reference>
<dbReference type="Proteomes" id="UP000594638">
    <property type="component" value="Unassembled WGS sequence"/>
</dbReference>
<name>A0A8S0TGV1_OLEEU</name>
<evidence type="ECO:0000313" key="2">
    <source>
        <dbReference type="EMBL" id="CAA3005017.1"/>
    </source>
</evidence>
<organism evidence="2 3">
    <name type="scientific">Olea europaea subsp. europaea</name>
    <dbReference type="NCBI Taxonomy" id="158383"/>
    <lineage>
        <taxon>Eukaryota</taxon>
        <taxon>Viridiplantae</taxon>
        <taxon>Streptophyta</taxon>
        <taxon>Embryophyta</taxon>
        <taxon>Tracheophyta</taxon>
        <taxon>Spermatophyta</taxon>
        <taxon>Magnoliopsida</taxon>
        <taxon>eudicotyledons</taxon>
        <taxon>Gunneridae</taxon>
        <taxon>Pentapetalae</taxon>
        <taxon>asterids</taxon>
        <taxon>lamiids</taxon>
        <taxon>Lamiales</taxon>
        <taxon>Oleaceae</taxon>
        <taxon>Oleeae</taxon>
        <taxon>Olea</taxon>
    </lineage>
</organism>
<accession>A0A8S0TGV1</accession>
<dbReference type="EMBL" id="CACTIH010007242">
    <property type="protein sequence ID" value="CAA3005017.1"/>
    <property type="molecule type" value="Genomic_DNA"/>
</dbReference>
<dbReference type="AlphaFoldDB" id="A0A8S0TGV1"/>
<comment type="caution">
    <text evidence="2">The sequence shown here is derived from an EMBL/GenBank/DDBJ whole genome shotgun (WGS) entry which is preliminary data.</text>
</comment>
<sequence length="71" mass="8028">MELMFSKQGIAKQSSNAGRTSMRVKGLEQDDARATLQHRGKERERTGKMRAKDLTGYFHYPITAASKEINV</sequence>
<proteinExistence type="predicted"/>
<protein>
    <submittedName>
        <fullName evidence="2">Uncharacterized protein</fullName>
    </submittedName>
</protein>